<gene>
    <name evidence="2" type="ORF">BN14_06007</name>
</gene>
<feature type="domain" description="DUF6699" evidence="1">
    <location>
        <begin position="8"/>
        <end position="50"/>
    </location>
</feature>
<dbReference type="EMBL" id="CAOJ01009048">
    <property type="protein sequence ID" value="CCO31955.1"/>
    <property type="molecule type" value="Genomic_DNA"/>
</dbReference>
<organism evidence="2 3">
    <name type="scientific">Thanatephorus cucumeris (strain AG1-IB / isolate 7/3/14)</name>
    <name type="common">Lettuce bottom rot fungus</name>
    <name type="synonym">Rhizoctonia solani</name>
    <dbReference type="NCBI Taxonomy" id="1108050"/>
    <lineage>
        <taxon>Eukaryota</taxon>
        <taxon>Fungi</taxon>
        <taxon>Dikarya</taxon>
        <taxon>Basidiomycota</taxon>
        <taxon>Agaricomycotina</taxon>
        <taxon>Agaricomycetes</taxon>
        <taxon>Cantharellales</taxon>
        <taxon>Ceratobasidiaceae</taxon>
        <taxon>Rhizoctonia</taxon>
        <taxon>Rhizoctonia solani AG-1</taxon>
    </lineage>
</organism>
<comment type="caution">
    <text evidence="2">The sequence shown here is derived from an EMBL/GenBank/DDBJ whole genome shotgun (WGS) entry which is preliminary data.</text>
</comment>
<accession>M5BZA1</accession>
<dbReference type="HOGENOM" id="CLU_155408_0_0_1"/>
<evidence type="ECO:0000313" key="2">
    <source>
        <dbReference type="EMBL" id="CCO31955.1"/>
    </source>
</evidence>
<dbReference type="Proteomes" id="UP000012065">
    <property type="component" value="Unassembled WGS sequence"/>
</dbReference>
<name>M5BZA1_THACB</name>
<evidence type="ECO:0000313" key="3">
    <source>
        <dbReference type="Proteomes" id="UP000012065"/>
    </source>
</evidence>
<reference evidence="2 3" key="1">
    <citation type="journal article" date="2013" name="J. Biotechnol.">
        <title>Establishment and interpretation of the genome sequence of the phytopathogenic fungus Rhizoctonia solani AG1-IB isolate 7/3/14.</title>
        <authorList>
            <person name="Wibberg D.W."/>
            <person name="Jelonek L.J."/>
            <person name="Rupp O.R."/>
            <person name="Hennig M.H."/>
            <person name="Eikmeyer F.E."/>
            <person name="Goesmann A.G."/>
            <person name="Hartmann A.H."/>
            <person name="Borriss R.B."/>
            <person name="Grosch R.G."/>
            <person name="Puehler A.P."/>
            <person name="Schlueter A.S."/>
        </authorList>
    </citation>
    <scope>NUCLEOTIDE SEQUENCE [LARGE SCALE GENOMIC DNA]</scope>
    <source>
        <strain evidence="3">AG1-IB / isolate 7/3/14</strain>
    </source>
</reference>
<proteinExistence type="predicted"/>
<dbReference type="InterPro" id="IPR046522">
    <property type="entry name" value="DUF6699"/>
</dbReference>
<sequence>MAQLLPTDEDRARLYQAYHDRIKRSGADNKAIIAVDWLGQKTLFVCLERDEALARKRVKEEHMWPYVFSLKLKMRKGALVSDA</sequence>
<protein>
    <recommendedName>
        <fullName evidence="1">DUF6699 domain-containing protein</fullName>
    </recommendedName>
</protein>
<evidence type="ECO:0000259" key="1">
    <source>
        <dbReference type="Pfam" id="PF20415"/>
    </source>
</evidence>
<dbReference type="AlphaFoldDB" id="M5BZA1"/>
<dbReference type="Pfam" id="PF20415">
    <property type="entry name" value="DUF6699"/>
    <property type="match status" value="1"/>
</dbReference>